<dbReference type="EC" id="3.1.3.73" evidence="1"/>
<dbReference type="CDD" id="cd07067">
    <property type="entry name" value="HP_PGM_like"/>
    <property type="match status" value="1"/>
</dbReference>
<comment type="caution">
    <text evidence="1">The sequence shown here is derived from an EMBL/GenBank/DDBJ whole genome shotgun (WGS) entry which is preliminary data.</text>
</comment>
<dbReference type="SMART" id="SM00855">
    <property type="entry name" value="PGAM"/>
    <property type="match status" value="1"/>
</dbReference>
<dbReference type="Proteomes" id="UP000544872">
    <property type="component" value="Unassembled WGS sequence"/>
</dbReference>
<dbReference type="GO" id="GO:0043755">
    <property type="term" value="F:alpha-ribazole phosphatase activity"/>
    <property type="evidence" value="ECO:0007669"/>
    <property type="project" value="UniProtKB-EC"/>
</dbReference>
<dbReference type="EMBL" id="JACIIX010000003">
    <property type="protein sequence ID" value="MBB6209686.1"/>
    <property type="molecule type" value="Genomic_DNA"/>
</dbReference>
<dbReference type="PANTHER" id="PTHR48100">
    <property type="entry name" value="BROAD-SPECIFICITY PHOSPHATASE YOR283W-RELATED"/>
    <property type="match status" value="1"/>
</dbReference>
<protein>
    <submittedName>
        <fullName evidence="1">Alpha-ribazole phosphatase</fullName>
        <ecNumber evidence="1">3.1.3.73</ecNumber>
    </submittedName>
</protein>
<accession>A0A7X0DL73</accession>
<dbReference type="InterPro" id="IPR013078">
    <property type="entry name" value="His_Pase_superF_clade-1"/>
</dbReference>
<dbReference type="Pfam" id="PF00300">
    <property type="entry name" value="His_Phos_1"/>
    <property type="match status" value="1"/>
</dbReference>
<dbReference type="SUPFAM" id="SSF53254">
    <property type="entry name" value="Phosphoglycerate mutase-like"/>
    <property type="match status" value="1"/>
</dbReference>
<keyword evidence="2" id="KW-1185">Reference proteome</keyword>
<organism evidence="1 2">
    <name type="scientific">Novispirillum itersonii</name>
    <name type="common">Aquaspirillum itersonii</name>
    <dbReference type="NCBI Taxonomy" id="189"/>
    <lineage>
        <taxon>Bacteria</taxon>
        <taxon>Pseudomonadati</taxon>
        <taxon>Pseudomonadota</taxon>
        <taxon>Alphaproteobacteria</taxon>
        <taxon>Rhodospirillales</taxon>
        <taxon>Novispirillaceae</taxon>
        <taxon>Novispirillum</taxon>
    </lineage>
</organism>
<evidence type="ECO:0000313" key="2">
    <source>
        <dbReference type="Proteomes" id="UP000544872"/>
    </source>
</evidence>
<dbReference type="InterPro" id="IPR029033">
    <property type="entry name" value="His_PPase_superfam"/>
</dbReference>
<keyword evidence="1" id="KW-0378">Hydrolase</keyword>
<gene>
    <name evidence="1" type="ORF">FHS48_001094</name>
</gene>
<reference evidence="1 2" key="1">
    <citation type="submission" date="2020-08" db="EMBL/GenBank/DDBJ databases">
        <title>Genomic Encyclopedia of Type Strains, Phase IV (KMG-IV): sequencing the most valuable type-strain genomes for metagenomic binning, comparative biology and taxonomic classification.</title>
        <authorList>
            <person name="Goeker M."/>
        </authorList>
    </citation>
    <scope>NUCLEOTIDE SEQUENCE [LARGE SCALE GENOMIC DNA]</scope>
    <source>
        <strain evidence="1 2">DSM 11590</strain>
    </source>
</reference>
<proteinExistence type="predicted"/>
<evidence type="ECO:0000313" key="1">
    <source>
        <dbReference type="EMBL" id="MBB6209686.1"/>
    </source>
</evidence>
<dbReference type="RefSeq" id="WP_184262171.1">
    <property type="nucleotide sequence ID" value="NZ_JACIIX010000003.1"/>
</dbReference>
<dbReference type="Gene3D" id="3.40.50.1240">
    <property type="entry name" value="Phosphoglycerate mutase-like"/>
    <property type="match status" value="1"/>
</dbReference>
<dbReference type="GO" id="GO:0005737">
    <property type="term" value="C:cytoplasm"/>
    <property type="evidence" value="ECO:0007669"/>
    <property type="project" value="TreeGrafter"/>
</dbReference>
<name>A0A7X0DL73_NOVIT</name>
<dbReference type="InterPro" id="IPR050275">
    <property type="entry name" value="PGM_Phosphatase"/>
</dbReference>
<dbReference type="PANTHER" id="PTHR48100:SF1">
    <property type="entry name" value="HISTIDINE PHOSPHATASE FAMILY PROTEIN-RELATED"/>
    <property type="match status" value="1"/>
</dbReference>
<dbReference type="AlphaFoldDB" id="A0A7X0DL73"/>
<sequence length="200" mass="21594">MSSDAFVGTRFWWIRHAPVPVPRGTLVGRADRPCTLTDTDRLAALRRRVPEGVVLIASPLLRARSTAEAIWGRVPDRLVDGLMEQDFGDWDGKRWDEITEQADTLGFWRDAAATAPPGGESFVDQCRRVRQAIAMLCQVYPDTDLAVVAHAGTIRAALALALGVGDAPGPAFSFGMDNLTLTRIDVGPGGSRIVCANSLP</sequence>